<dbReference type="Pfam" id="PF09954">
    <property type="entry name" value="DUF2188"/>
    <property type="match status" value="1"/>
</dbReference>
<dbReference type="InterPro" id="IPR018691">
    <property type="entry name" value="DUF2188"/>
</dbReference>
<dbReference type="Proteomes" id="UP000054908">
    <property type="component" value="Unassembled WGS sequence"/>
</dbReference>
<gene>
    <name evidence="1" type="ORF">Lmac_2428</name>
</gene>
<evidence type="ECO:0008006" key="3">
    <source>
        <dbReference type="Google" id="ProtNLM"/>
    </source>
</evidence>
<sequence>MPKISYHIVPRSRGGWDIKQSNFLLPIKHFATKDEAIIAATKMCKKEYATVFIHGHREGIIDSKINPY</sequence>
<dbReference type="PATRIC" id="fig|466.6.peg.2582"/>
<dbReference type="EMBL" id="LNYL01000048">
    <property type="protein sequence ID" value="KTD24891.1"/>
    <property type="molecule type" value="Genomic_DNA"/>
</dbReference>
<reference evidence="1 2" key="1">
    <citation type="submission" date="2015-11" db="EMBL/GenBank/DDBJ databases">
        <title>Genomic analysis of 38 Legionella species identifies large and diverse effector repertoires.</title>
        <authorList>
            <person name="Burstein D."/>
            <person name="Amaro F."/>
            <person name="Zusman T."/>
            <person name="Lifshitz Z."/>
            <person name="Cohen O."/>
            <person name="Gilbert J.A."/>
            <person name="Pupko T."/>
            <person name="Shuman H.A."/>
            <person name="Segal G."/>
        </authorList>
    </citation>
    <scope>NUCLEOTIDE SEQUENCE [LARGE SCALE GENOMIC DNA]</scope>
    <source>
        <strain evidence="1 2">PX-1-G2-E2</strain>
    </source>
</reference>
<keyword evidence="2" id="KW-1185">Reference proteome</keyword>
<name>A0A0W0VXJ1_9GAMM</name>
<accession>A0A0W0VXJ1</accession>
<evidence type="ECO:0000313" key="2">
    <source>
        <dbReference type="Proteomes" id="UP000054908"/>
    </source>
</evidence>
<dbReference type="RefSeq" id="WP_058453132.1">
    <property type="nucleotide sequence ID" value="NZ_CAAAIB010000014.1"/>
</dbReference>
<comment type="caution">
    <text evidence="1">The sequence shown here is derived from an EMBL/GenBank/DDBJ whole genome shotgun (WGS) entry which is preliminary data.</text>
</comment>
<dbReference type="OrthoDB" id="8858565at2"/>
<organism evidence="1 2">
    <name type="scientific">Legionella maceachernii</name>
    <dbReference type="NCBI Taxonomy" id="466"/>
    <lineage>
        <taxon>Bacteria</taxon>
        <taxon>Pseudomonadati</taxon>
        <taxon>Pseudomonadota</taxon>
        <taxon>Gammaproteobacteria</taxon>
        <taxon>Legionellales</taxon>
        <taxon>Legionellaceae</taxon>
        <taxon>Legionella</taxon>
    </lineage>
</organism>
<protein>
    <recommendedName>
        <fullName evidence="3">DUF2188 domain-containing protein</fullName>
    </recommendedName>
</protein>
<proteinExistence type="predicted"/>
<evidence type="ECO:0000313" key="1">
    <source>
        <dbReference type="EMBL" id="KTD24891.1"/>
    </source>
</evidence>
<dbReference type="AlphaFoldDB" id="A0A0W0VXJ1"/>